<evidence type="ECO:0000313" key="5">
    <source>
        <dbReference type="EMBL" id="SDN75821.1"/>
    </source>
</evidence>
<dbReference type="Proteomes" id="UP000199602">
    <property type="component" value="Unassembled WGS sequence"/>
</dbReference>
<protein>
    <submittedName>
        <fullName evidence="5">Alkaline phosphatase</fullName>
    </submittedName>
</protein>
<proteinExistence type="inferred from homology"/>
<dbReference type="EMBL" id="FNIN01000006">
    <property type="protein sequence ID" value="SDN75821.1"/>
    <property type="molecule type" value="Genomic_DNA"/>
</dbReference>
<feature type="binding site" evidence="3">
    <location>
        <position position="263"/>
    </location>
    <ligand>
        <name>Mg(2+)</name>
        <dbReference type="ChEBI" id="CHEBI:18420"/>
    </ligand>
</feature>
<dbReference type="PANTHER" id="PTHR11596">
    <property type="entry name" value="ALKALINE PHOSPHATASE"/>
    <property type="match status" value="1"/>
</dbReference>
<keyword evidence="3" id="KW-0479">Metal-binding</keyword>
<dbReference type="STRING" id="206665.SAMN04488516_10677"/>
<evidence type="ECO:0000256" key="3">
    <source>
        <dbReference type="PIRSR" id="PIRSR601952-2"/>
    </source>
</evidence>
<dbReference type="Gene3D" id="3.40.720.10">
    <property type="entry name" value="Alkaline Phosphatase, subunit A"/>
    <property type="match status" value="1"/>
</dbReference>
<evidence type="ECO:0000313" key="6">
    <source>
        <dbReference type="Proteomes" id="UP000199602"/>
    </source>
</evidence>
<feature type="binding site" evidence="3">
    <location>
        <position position="272"/>
    </location>
    <ligand>
        <name>Zn(2+)</name>
        <dbReference type="ChEBI" id="CHEBI:29105"/>
        <label>2</label>
    </ligand>
</feature>
<feature type="binding site" evidence="3">
    <location>
        <position position="442"/>
    </location>
    <ligand>
        <name>Zn(2+)</name>
        <dbReference type="ChEBI" id="CHEBI:29105"/>
        <label>2</label>
    </ligand>
</feature>
<dbReference type="AlphaFoldDB" id="A0A1H0E0Q7"/>
<comment type="cofactor">
    <cofactor evidence="3">
        <name>Mg(2+)</name>
        <dbReference type="ChEBI" id="CHEBI:18420"/>
    </cofactor>
    <text evidence="3">Binds 1 Mg(2+) ion.</text>
</comment>
<dbReference type="RefSeq" id="WP_092065365.1">
    <property type="nucleotide sequence ID" value="NZ_FNIN01000006.1"/>
</dbReference>
<reference evidence="5 6" key="1">
    <citation type="submission" date="2016-10" db="EMBL/GenBank/DDBJ databases">
        <authorList>
            <person name="de Groot N.N."/>
        </authorList>
    </citation>
    <scope>NUCLEOTIDE SEQUENCE [LARGE SCALE GENOMIC DNA]</scope>
    <source>
        <strain evidence="5 6">DSM 15269</strain>
    </source>
</reference>
<dbReference type="OrthoDB" id="9794455at2"/>
<organism evidence="5 6">
    <name type="scientific">Desulfonauticus submarinus</name>
    <dbReference type="NCBI Taxonomy" id="206665"/>
    <lineage>
        <taxon>Bacteria</taxon>
        <taxon>Pseudomonadati</taxon>
        <taxon>Thermodesulfobacteriota</taxon>
        <taxon>Desulfovibrionia</taxon>
        <taxon>Desulfovibrionales</taxon>
        <taxon>Desulfonauticaceae</taxon>
        <taxon>Desulfonauticus</taxon>
    </lineage>
</organism>
<dbReference type="InterPro" id="IPR001952">
    <property type="entry name" value="Alkaline_phosphatase"/>
</dbReference>
<dbReference type="InterPro" id="IPR017850">
    <property type="entry name" value="Alkaline_phosphatase_core_sf"/>
</dbReference>
<sequence length="498" mass="55536">MSKKWFKGKNFFILFFIFCFVFTTLSIVEAKRVKYIFLFIGDGMAFPQRVAAEQYLGKKLLMNTFPAQGMTTTYAANRFITGSAAAATALACGIKTNIGMIGITPDGRIVKSIAEMAKEKGMKVGIISSVSLDHATPAGFYAHVKKRNQYYDIAVQLAKSNFDFFGGGGLKDTLNKKKNSVNFQGDALKIIRDSGYQIIKDKQMFLKLKKGNGKVVVINPWLQDAAAEPYSIDQTDKDISLAELTEKAIEILDNRHGFFIMVEGGKIDWACHANDAVTAIKDTIALDEAIKVAYNFYKQHPKDTLIVVTGDHETGGLTLGFAGTKYATYFDILHRQNLSFRRFTDEFVKKMKTSKKFTFEDVMPLISKYFGLQFTGSADNPLLLKPYEVVELVNAFAMTMKNNIDEHDPATYLLYGGYDPLTVTITHILNNKAGIGWTSYKHTAVPVPTSAIGVNAGIFNGYYDNTDIAKKIMRCLGIKPKVYFVEKQGEKIKLVANW</sequence>
<comment type="similarity">
    <text evidence="4">Belongs to the alkaline phosphatase family.</text>
</comment>
<gene>
    <name evidence="5" type="ORF">SAMN04488516_10677</name>
</gene>
<evidence type="ECO:0000256" key="4">
    <source>
        <dbReference type="RuleBase" id="RU003946"/>
    </source>
</evidence>
<dbReference type="PRINTS" id="PR00113">
    <property type="entry name" value="ALKPHPHTASE"/>
</dbReference>
<dbReference type="PANTHER" id="PTHR11596:SF5">
    <property type="entry name" value="ALKALINE PHOSPHATASE"/>
    <property type="match status" value="1"/>
</dbReference>
<keyword evidence="1" id="KW-0597">Phosphoprotein</keyword>
<feature type="binding site" evidence="3">
    <location>
        <position position="42"/>
    </location>
    <ligand>
        <name>Zn(2+)</name>
        <dbReference type="ChEBI" id="CHEBI:29105"/>
        <label>2</label>
    </ligand>
</feature>
<feature type="active site" description="Phosphoserine intermediate" evidence="2">
    <location>
        <position position="83"/>
    </location>
</feature>
<feature type="binding site" evidence="3">
    <location>
        <position position="268"/>
    </location>
    <ligand>
        <name>Zn(2+)</name>
        <dbReference type="ChEBI" id="CHEBI:29105"/>
        <label>2</label>
    </ligand>
</feature>
<keyword evidence="6" id="KW-1185">Reference proteome</keyword>
<comment type="cofactor">
    <cofactor evidence="3">
        <name>Zn(2+)</name>
        <dbReference type="ChEBI" id="CHEBI:29105"/>
    </cofactor>
    <text evidence="3">Binds 2 Zn(2+) ions.</text>
</comment>
<feature type="binding site" evidence="3">
    <location>
        <position position="136"/>
    </location>
    <ligand>
        <name>Mg(2+)</name>
        <dbReference type="ChEBI" id="CHEBI:18420"/>
    </ligand>
</feature>
<dbReference type="GO" id="GO:0004035">
    <property type="term" value="F:alkaline phosphatase activity"/>
    <property type="evidence" value="ECO:0007669"/>
    <property type="project" value="TreeGrafter"/>
</dbReference>
<accession>A0A1H0E0Q7</accession>
<dbReference type="SMART" id="SM00098">
    <property type="entry name" value="alkPPc"/>
    <property type="match status" value="1"/>
</dbReference>
<dbReference type="Pfam" id="PF00245">
    <property type="entry name" value="Alk_phosphatase"/>
    <property type="match status" value="1"/>
</dbReference>
<dbReference type="GO" id="GO:0046872">
    <property type="term" value="F:metal ion binding"/>
    <property type="evidence" value="ECO:0007669"/>
    <property type="project" value="UniProtKB-KW"/>
</dbReference>
<feature type="binding site" evidence="3">
    <location>
        <position position="312"/>
    </location>
    <ligand>
        <name>Zn(2+)</name>
        <dbReference type="ChEBI" id="CHEBI:29105"/>
        <label>2</label>
    </ligand>
</feature>
<evidence type="ECO:0000256" key="2">
    <source>
        <dbReference type="PIRSR" id="PIRSR601952-1"/>
    </source>
</evidence>
<keyword evidence="3" id="KW-0862">Zinc</keyword>
<feature type="binding site" evidence="3">
    <location>
        <position position="134"/>
    </location>
    <ligand>
        <name>Mg(2+)</name>
        <dbReference type="ChEBI" id="CHEBI:18420"/>
    </ligand>
</feature>
<dbReference type="CDD" id="cd16012">
    <property type="entry name" value="ALP"/>
    <property type="match status" value="1"/>
</dbReference>
<name>A0A1H0E0Q7_9BACT</name>
<dbReference type="SUPFAM" id="SSF53649">
    <property type="entry name" value="Alkaline phosphatase-like"/>
    <property type="match status" value="1"/>
</dbReference>
<evidence type="ECO:0000256" key="1">
    <source>
        <dbReference type="ARBA" id="ARBA00022553"/>
    </source>
</evidence>
<feature type="binding site" evidence="3">
    <location>
        <position position="311"/>
    </location>
    <ligand>
        <name>Zn(2+)</name>
        <dbReference type="ChEBI" id="CHEBI:29105"/>
        <label>2</label>
    </ligand>
</feature>
<feature type="binding site" evidence="3">
    <location>
        <position position="42"/>
    </location>
    <ligand>
        <name>Mg(2+)</name>
        <dbReference type="ChEBI" id="CHEBI:18420"/>
    </ligand>
</feature>
<keyword evidence="3" id="KW-0460">Magnesium</keyword>